<feature type="compositionally biased region" description="Acidic residues" evidence="1">
    <location>
        <begin position="225"/>
        <end position="238"/>
    </location>
</feature>
<organism evidence="3 4">
    <name type="scientific">Exidia glandulosa HHB12029</name>
    <dbReference type="NCBI Taxonomy" id="1314781"/>
    <lineage>
        <taxon>Eukaryota</taxon>
        <taxon>Fungi</taxon>
        <taxon>Dikarya</taxon>
        <taxon>Basidiomycota</taxon>
        <taxon>Agaricomycotina</taxon>
        <taxon>Agaricomycetes</taxon>
        <taxon>Auriculariales</taxon>
        <taxon>Exidiaceae</taxon>
        <taxon>Exidia</taxon>
    </lineage>
</organism>
<dbReference type="SUPFAM" id="SSF57701">
    <property type="entry name" value="Zn2/Cys6 DNA-binding domain"/>
    <property type="match status" value="1"/>
</dbReference>
<accession>A0A165GD76</accession>
<dbReference type="GO" id="GO:0000981">
    <property type="term" value="F:DNA-binding transcription factor activity, RNA polymerase II-specific"/>
    <property type="evidence" value="ECO:0007669"/>
    <property type="project" value="InterPro"/>
</dbReference>
<evidence type="ECO:0000313" key="3">
    <source>
        <dbReference type="EMBL" id="KZV90345.1"/>
    </source>
</evidence>
<evidence type="ECO:0000259" key="2">
    <source>
        <dbReference type="PROSITE" id="PS00463"/>
    </source>
</evidence>
<dbReference type="PROSITE" id="PS00463">
    <property type="entry name" value="ZN2_CY6_FUNGAL_1"/>
    <property type="match status" value="1"/>
</dbReference>
<gene>
    <name evidence="3" type="ORF">EXIGLDRAFT_124391</name>
</gene>
<dbReference type="Gene3D" id="4.10.240.10">
    <property type="entry name" value="Zn(2)-C6 fungal-type DNA-binding domain"/>
    <property type="match status" value="1"/>
</dbReference>
<dbReference type="Proteomes" id="UP000077266">
    <property type="component" value="Unassembled WGS sequence"/>
</dbReference>
<sequence length="496" mass="53814">MNRKGVGINRAREERGPLTNTHPAVSSLSHSSPSNENTFPMMELPRMVFPSPDSTFDFDAHTPSLAGSPSASSHHNLSLSHSPSPNPFDFNPFNNTPFLPMPTLHNPNPGQVTWIEHTYAPQPPGSEALLEPPARVQTHGNRDFISASFEHGQKLGKPSGACTRCKKLKMKCELRSGEAKCQRCKGGDYDCIPARRRPRRPRVNPVPSPGQLKRIHNHNSSVPPQDDDATEGEEDDSDEPRLPAKTSPMGMIARMATTATGTGLVKGEDTASESTTIVGPGDEMGIQLHVPAAMGMMGIGSPSYFQGMFLHAPRALFPVPCSLHSAPMPQFIAPTTRRAPKGVRRLPSQPHAALRHPHHPFVAFHPPSHSFPTYRPPSRAPTSHTSRTIRILPCSFYVSCHPLTVRCRIPPIHISHSSGPVRTRWPRVCAQAPVPVVVSRSSSSHSLLVPSAPTPPKRESSLVPMTPSDCSLCVGLDRTRGLEGCGRLNGPLWTGG</sequence>
<dbReference type="CDD" id="cd00067">
    <property type="entry name" value="GAL4"/>
    <property type="match status" value="1"/>
</dbReference>
<dbReference type="InParanoid" id="A0A165GD76"/>
<dbReference type="GO" id="GO:0008270">
    <property type="term" value="F:zinc ion binding"/>
    <property type="evidence" value="ECO:0007669"/>
    <property type="project" value="InterPro"/>
</dbReference>
<evidence type="ECO:0000313" key="4">
    <source>
        <dbReference type="Proteomes" id="UP000077266"/>
    </source>
</evidence>
<feature type="region of interest" description="Disordered" evidence="1">
    <location>
        <begin position="187"/>
        <end position="248"/>
    </location>
</feature>
<reference evidence="3 4" key="1">
    <citation type="journal article" date="2016" name="Mol. Biol. Evol.">
        <title>Comparative Genomics of Early-Diverging Mushroom-Forming Fungi Provides Insights into the Origins of Lignocellulose Decay Capabilities.</title>
        <authorList>
            <person name="Nagy L.G."/>
            <person name="Riley R."/>
            <person name="Tritt A."/>
            <person name="Adam C."/>
            <person name="Daum C."/>
            <person name="Floudas D."/>
            <person name="Sun H."/>
            <person name="Yadav J.S."/>
            <person name="Pangilinan J."/>
            <person name="Larsson K.H."/>
            <person name="Matsuura K."/>
            <person name="Barry K."/>
            <person name="Labutti K."/>
            <person name="Kuo R."/>
            <person name="Ohm R.A."/>
            <person name="Bhattacharya S.S."/>
            <person name="Shirouzu T."/>
            <person name="Yoshinaga Y."/>
            <person name="Martin F.M."/>
            <person name="Grigoriev I.V."/>
            <person name="Hibbett D.S."/>
        </authorList>
    </citation>
    <scope>NUCLEOTIDE SEQUENCE [LARGE SCALE GENOMIC DNA]</scope>
    <source>
        <strain evidence="3 4">HHB12029</strain>
    </source>
</reference>
<dbReference type="InterPro" id="IPR036864">
    <property type="entry name" value="Zn2-C6_fun-type_DNA-bd_sf"/>
</dbReference>
<keyword evidence="4" id="KW-1185">Reference proteome</keyword>
<evidence type="ECO:0000256" key="1">
    <source>
        <dbReference type="SAM" id="MobiDB-lite"/>
    </source>
</evidence>
<dbReference type="EMBL" id="KV426051">
    <property type="protein sequence ID" value="KZV90345.1"/>
    <property type="molecule type" value="Genomic_DNA"/>
</dbReference>
<proteinExistence type="predicted"/>
<name>A0A165GD76_EXIGL</name>
<protein>
    <recommendedName>
        <fullName evidence="2">Zn(2)-C6 fungal-type domain-containing protein</fullName>
    </recommendedName>
</protein>
<feature type="compositionally biased region" description="Low complexity" evidence="1">
    <location>
        <begin position="68"/>
        <end position="83"/>
    </location>
</feature>
<dbReference type="OrthoDB" id="39175at2759"/>
<dbReference type="AlphaFoldDB" id="A0A165GD76"/>
<feature type="region of interest" description="Disordered" evidence="1">
    <location>
        <begin position="60"/>
        <end position="83"/>
    </location>
</feature>
<dbReference type="InterPro" id="IPR001138">
    <property type="entry name" value="Zn2Cys6_DnaBD"/>
</dbReference>
<feature type="region of interest" description="Disordered" evidence="1">
    <location>
        <begin position="1"/>
        <end position="38"/>
    </location>
</feature>
<feature type="domain" description="Zn(2)-C6 fungal-type" evidence="2">
    <location>
        <begin position="161"/>
        <end position="191"/>
    </location>
</feature>